<evidence type="ECO:0000313" key="2">
    <source>
        <dbReference type="Proteomes" id="UP001501196"/>
    </source>
</evidence>
<accession>A0ABN2TVW6</accession>
<organism evidence="1 2">
    <name type="scientific">Agromyces tropicus</name>
    <dbReference type="NCBI Taxonomy" id="555371"/>
    <lineage>
        <taxon>Bacteria</taxon>
        <taxon>Bacillati</taxon>
        <taxon>Actinomycetota</taxon>
        <taxon>Actinomycetes</taxon>
        <taxon>Micrococcales</taxon>
        <taxon>Microbacteriaceae</taxon>
        <taxon>Agromyces</taxon>
    </lineage>
</organism>
<gene>
    <name evidence="1" type="ORF">GCM10009819_02560</name>
</gene>
<keyword evidence="2" id="KW-1185">Reference proteome</keyword>
<dbReference type="EMBL" id="BAAAPW010000001">
    <property type="protein sequence ID" value="GAA2023331.1"/>
    <property type="molecule type" value="Genomic_DNA"/>
</dbReference>
<evidence type="ECO:0000313" key="1">
    <source>
        <dbReference type="EMBL" id="GAA2023331.1"/>
    </source>
</evidence>
<proteinExistence type="predicted"/>
<sequence length="132" mass="14253">MAGMTKDQQWRAVIEGLAAGLVAVGATGTSSSKVRIESAFSSAWRNWPWTSEFPGVDPASAYICVARSERRNGAMAAFALGRTAEPYLTADYEWWAVEDVLGHLARRDPGVPVEGWSSLAASFAAAMKRRTT</sequence>
<name>A0ABN2TVW6_9MICO</name>
<comment type="caution">
    <text evidence="1">The sequence shown here is derived from an EMBL/GenBank/DDBJ whole genome shotgun (WGS) entry which is preliminary data.</text>
</comment>
<reference evidence="1 2" key="1">
    <citation type="journal article" date="2019" name="Int. J. Syst. Evol. Microbiol.">
        <title>The Global Catalogue of Microorganisms (GCM) 10K type strain sequencing project: providing services to taxonomists for standard genome sequencing and annotation.</title>
        <authorList>
            <consortium name="The Broad Institute Genomics Platform"/>
            <consortium name="The Broad Institute Genome Sequencing Center for Infectious Disease"/>
            <person name="Wu L."/>
            <person name="Ma J."/>
        </authorList>
    </citation>
    <scope>NUCLEOTIDE SEQUENCE [LARGE SCALE GENOMIC DNA]</scope>
    <source>
        <strain evidence="1 2">JCM 15672</strain>
    </source>
</reference>
<dbReference type="Proteomes" id="UP001501196">
    <property type="component" value="Unassembled WGS sequence"/>
</dbReference>
<protein>
    <submittedName>
        <fullName evidence="1">Uncharacterized protein</fullName>
    </submittedName>
</protein>